<accession>A0A2I0WZI7</accession>
<name>A0A2I0WZI7_9ASPA</name>
<dbReference type="AlphaFoldDB" id="A0A2I0WZI7"/>
<protein>
    <submittedName>
        <fullName evidence="1">Uncharacterized protein</fullName>
    </submittedName>
</protein>
<reference evidence="1 2" key="1">
    <citation type="journal article" date="2016" name="Sci. Rep.">
        <title>The Dendrobium catenatum Lindl. genome sequence provides insights into polysaccharide synthase, floral development and adaptive evolution.</title>
        <authorList>
            <person name="Zhang G.Q."/>
            <person name="Xu Q."/>
            <person name="Bian C."/>
            <person name="Tsai W.C."/>
            <person name="Yeh C.M."/>
            <person name="Liu K.W."/>
            <person name="Yoshida K."/>
            <person name="Zhang L.S."/>
            <person name="Chang S.B."/>
            <person name="Chen F."/>
            <person name="Shi Y."/>
            <person name="Su Y.Y."/>
            <person name="Zhang Y.Q."/>
            <person name="Chen L.J."/>
            <person name="Yin Y."/>
            <person name="Lin M."/>
            <person name="Huang H."/>
            <person name="Deng H."/>
            <person name="Wang Z.W."/>
            <person name="Zhu S.L."/>
            <person name="Zhao X."/>
            <person name="Deng C."/>
            <person name="Niu S.C."/>
            <person name="Huang J."/>
            <person name="Wang M."/>
            <person name="Liu G.H."/>
            <person name="Yang H.J."/>
            <person name="Xiao X.J."/>
            <person name="Hsiao Y.Y."/>
            <person name="Wu W.L."/>
            <person name="Chen Y.Y."/>
            <person name="Mitsuda N."/>
            <person name="Ohme-Takagi M."/>
            <person name="Luo Y.B."/>
            <person name="Van de Peer Y."/>
            <person name="Liu Z.J."/>
        </authorList>
    </citation>
    <scope>NUCLEOTIDE SEQUENCE [LARGE SCALE GENOMIC DNA]</scope>
    <source>
        <tissue evidence="1">The whole plant</tissue>
    </source>
</reference>
<evidence type="ECO:0000313" key="1">
    <source>
        <dbReference type="EMBL" id="PKU81075.1"/>
    </source>
</evidence>
<keyword evidence="2" id="KW-1185">Reference proteome</keyword>
<organism evidence="1 2">
    <name type="scientific">Dendrobium catenatum</name>
    <dbReference type="NCBI Taxonomy" id="906689"/>
    <lineage>
        <taxon>Eukaryota</taxon>
        <taxon>Viridiplantae</taxon>
        <taxon>Streptophyta</taxon>
        <taxon>Embryophyta</taxon>
        <taxon>Tracheophyta</taxon>
        <taxon>Spermatophyta</taxon>
        <taxon>Magnoliopsida</taxon>
        <taxon>Liliopsida</taxon>
        <taxon>Asparagales</taxon>
        <taxon>Orchidaceae</taxon>
        <taxon>Epidendroideae</taxon>
        <taxon>Malaxideae</taxon>
        <taxon>Dendrobiinae</taxon>
        <taxon>Dendrobium</taxon>
    </lineage>
</organism>
<gene>
    <name evidence="1" type="ORF">MA16_Dca017450</name>
</gene>
<sequence>MSESFNACVEEARNKSVVDLVDMIRAKIMEQRSQRKVISSSWRGQLVPHVEEYIRDITTRKEHFKIS</sequence>
<proteinExistence type="predicted"/>
<reference evidence="1 2" key="2">
    <citation type="journal article" date="2017" name="Nature">
        <title>The Apostasia genome and the evolution of orchids.</title>
        <authorList>
            <person name="Zhang G.Q."/>
            <person name="Liu K.W."/>
            <person name="Li Z."/>
            <person name="Lohaus R."/>
            <person name="Hsiao Y.Y."/>
            <person name="Niu S.C."/>
            <person name="Wang J.Y."/>
            <person name="Lin Y.C."/>
            <person name="Xu Q."/>
            <person name="Chen L.J."/>
            <person name="Yoshida K."/>
            <person name="Fujiwara S."/>
            <person name="Wang Z.W."/>
            <person name="Zhang Y.Q."/>
            <person name="Mitsuda N."/>
            <person name="Wang M."/>
            <person name="Liu G.H."/>
            <person name="Pecoraro L."/>
            <person name="Huang H.X."/>
            <person name="Xiao X.J."/>
            <person name="Lin M."/>
            <person name="Wu X.Y."/>
            <person name="Wu W.L."/>
            <person name="Chen Y.Y."/>
            <person name="Chang S.B."/>
            <person name="Sakamoto S."/>
            <person name="Ohme-Takagi M."/>
            <person name="Yagi M."/>
            <person name="Zeng S.J."/>
            <person name="Shen C.Y."/>
            <person name="Yeh C.M."/>
            <person name="Luo Y.B."/>
            <person name="Tsai W.C."/>
            <person name="Van de Peer Y."/>
            <person name="Liu Z.J."/>
        </authorList>
    </citation>
    <scope>NUCLEOTIDE SEQUENCE [LARGE SCALE GENOMIC DNA]</scope>
    <source>
        <tissue evidence="1">The whole plant</tissue>
    </source>
</reference>
<evidence type="ECO:0000313" key="2">
    <source>
        <dbReference type="Proteomes" id="UP000233837"/>
    </source>
</evidence>
<dbReference type="Proteomes" id="UP000233837">
    <property type="component" value="Unassembled WGS sequence"/>
</dbReference>
<dbReference type="EMBL" id="KZ502286">
    <property type="protein sequence ID" value="PKU81075.1"/>
    <property type="molecule type" value="Genomic_DNA"/>
</dbReference>